<keyword evidence="1" id="KW-0732">Signal</keyword>
<evidence type="ECO:0000256" key="1">
    <source>
        <dbReference type="SAM" id="SignalP"/>
    </source>
</evidence>
<feature type="chain" id="PRO_5028962587" description="DUF1748-domain-containing protein" evidence="1">
    <location>
        <begin position="33"/>
        <end position="96"/>
    </location>
</feature>
<sequence length="96" mass="11244">MNINSLVHFGFDLTLIAMLLAALRHNTGYVFAFEQTGIGRHVYRVLTWGEWCYHRFVNYAVGSRYFRKQLRSDGFANRTAREIEEIGRSSRRARAE</sequence>
<dbReference type="GO" id="GO:0005737">
    <property type="term" value="C:cytoplasm"/>
    <property type="evidence" value="ECO:0007669"/>
    <property type="project" value="TreeGrafter"/>
</dbReference>
<evidence type="ECO:0000313" key="3">
    <source>
        <dbReference type="Proteomes" id="UP000510647"/>
    </source>
</evidence>
<reference evidence="2 3" key="1">
    <citation type="submission" date="2020-06" db="EMBL/GenBank/DDBJ databases">
        <title>The yeast mating-type switching endonuclease HO is a domesticated member of an unorthodox homing genetic element family.</title>
        <authorList>
            <person name="Coughlan A.Y."/>
            <person name="Lombardi L."/>
            <person name="Braun-Galleani S."/>
            <person name="Martos A.R."/>
            <person name="Galeote V."/>
            <person name="Bigey F."/>
            <person name="Dequin S."/>
            <person name="Byrne K.P."/>
            <person name="Wolfe K.H."/>
        </authorList>
    </citation>
    <scope>NUCLEOTIDE SEQUENCE [LARGE SCALE GENOMIC DNA]</scope>
    <source>
        <strain evidence="2 3">CBS2947</strain>
    </source>
</reference>
<dbReference type="EMBL" id="CP059270">
    <property type="protein sequence ID" value="QLQ80640.1"/>
    <property type="molecule type" value="Genomic_DNA"/>
</dbReference>
<dbReference type="Pfam" id="PF08520">
    <property type="entry name" value="Mitofissin"/>
    <property type="match status" value="1"/>
</dbReference>
<dbReference type="Proteomes" id="UP000510647">
    <property type="component" value="Chromosome 4"/>
</dbReference>
<evidence type="ECO:0000313" key="2">
    <source>
        <dbReference type="EMBL" id="QLQ80640.1"/>
    </source>
</evidence>
<proteinExistence type="predicted"/>
<gene>
    <name evidence="2" type="ORF">HG537_0D06410</name>
</gene>
<keyword evidence="3" id="KW-1185">Reference proteome</keyword>
<dbReference type="PANTHER" id="PTHR28075">
    <property type="entry name" value="CHROMOSOME 16, WHOLE GENOME SHOTGUN SEQUENCE"/>
    <property type="match status" value="1"/>
</dbReference>
<dbReference type="PANTHER" id="PTHR28075:SF1">
    <property type="entry name" value="DUF1748-DOMAIN-CONTAINING PROTEIN"/>
    <property type="match status" value="1"/>
</dbReference>
<evidence type="ECO:0008006" key="4">
    <source>
        <dbReference type="Google" id="ProtNLM"/>
    </source>
</evidence>
<accession>A0A7H9HTF7</accession>
<dbReference type="OrthoDB" id="16824at2759"/>
<protein>
    <recommendedName>
        <fullName evidence="4">DUF1748-domain-containing protein</fullName>
    </recommendedName>
</protein>
<dbReference type="InterPro" id="IPR013726">
    <property type="entry name" value="Mitofissin"/>
</dbReference>
<dbReference type="AlphaFoldDB" id="A0A7H9HTF7"/>
<organism evidence="2 3">
    <name type="scientific">Torulaspora globosa</name>
    <dbReference type="NCBI Taxonomy" id="48254"/>
    <lineage>
        <taxon>Eukaryota</taxon>
        <taxon>Fungi</taxon>
        <taxon>Dikarya</taxon>
        <taxon>Ascomycota</taxon>
        <taxon>Saccharomycotina</taxon>
        <taxon>Saccharomycetes</taxon>
        <taxon>Saccharomycetales</taxon>
        <taxon>Saccharomycetaceae</taxon>
        <taxon>Torulaspora</taxon>
    </lineage>
</organism>
<name>A0A7H9HTF7_9SACH</name>
<feature type="signal peptide" evidence="1">
    <location>
        <begin position="1"/>
        <end position="32"/>
    </location>
</feature>